<accession>A0A8J7VQZ7</accession>
<comment type="caution">
    <text evidence="2">The sequence shown here is derived from an EMBL/GenBank/DDBJ whole genome shotgun (WGS) entry which is preliminary data.</text>
</comment>
<dbReference type="EMBL" id="JAGQFT010000010">
    <property type="protein sequence ID" value="MBR0561450.1"/>
    <property type="molecule type" value="Genomic_DNA"/>
</dbReference>
<evidence type="ECO:0000259" key="1">
    <source>
        <dbReference type="Pfam" id="PF02739"/>
    </source>
</evidence>
<dbReference type="Gene3D" id="3.40.50.1010">
    <property type="entry name" value="5'-nuclease"/>
    <property type="match status" value="1"/>
</dbReference>
<dbReference type="GO" id="GO:0004527">
    <property type="term" value="F:exonuclease activity"/>
    <property type="evidence" value="ECO:0007669"/>
    <property type="project" value="UniProtKB-KW"/>
</dbReference>
<dbReference type="PANTHER" id="PTHR42646">
    <property type="entry name" value="FLAP ENDONUCLEASE XNI"/>
    <property type="match status" value="1"/>
</dbReference>
<organism evidence="2">
    <name type="scientific">Coralloluteibacterium stylophorae</name>
    <dbReference type="NCBI Taxonomy" id="1776034"/>
    <lineage>
        <taxon>Bacteria</taxon>
        <taxon>Pseudomonadati</taxon>
        <taxon>Pseudomonadota</taxon>
        <taxon>Gammaproteobacteria</taxon>
        <taxon>Lysobacterales</taxon>
        <taxon>Lysobacteraceae</taxon>
        <taxon>Coralloluteibacterium</taxon>
    </lineage>
</organism>
<dbReference type="GO" id="GO:0033567">
    <property type="term" value="P:DNA replication, Okazaki fragment processing"/>
    <property type="evidence" value="ECO:0007669"/>
    <property type="project" value="InterPro"/>
</dbReference>
<sequence>MAFANTSKVAWDDGDEPVEVIQEDKALAEVDDFIDDLMRRFGADDFVLPLSCKRHNFRKDVFPTYKSGRHAKPKPALWAVIDEHLNTKYASKLMVRDSLEGDDILGLLATHPNPKRAPGKRLIVSIDKDLQTIPCRLWNPSKPDIAPRVITPHDADLYWMKQTLTGDSTDEYPGCPGIGPKKADAALVAVSEALRDASAEEHLAALWQAVVQTYEFKGLTAEDALTQARCARILRHGDYDYATGKVALWSPPK</sequence>
<reference evidence="2" key="2">
    <citation type="submission" date="2021-04" db="EMBL/GenBank/DDBJ databases">
        <authorList>
            <person name="Karlyshev A.V."/>
        </authorList>
    </citation>
    <scope>NUCLEOTIDE SEQUENCE</scope>
    <source>
        <strain evidence="2">LMG 29479</strain>
    </source>
</reference>
<dbReference type="AlphaFoldDB" id="A0A8J7VQZ7"/>
<dbReference type="InterPro" id="IPR036279">
    <property type="entry name" value="5-3_exonuclease_C_sf"/>
</dbReference>
<keyword evidence="4" id="KW-1185">Reference proteome</keyword>
<name>A0A8J7VQZ7_9GAMM</name>
<keyword evidence="2" id="KW-0378">Hydrolase</keyword>
<keyword evidence="2" id="KW-0540">Nuclease</keyword>
<evidence type="ECO:0000313" key="2">
    <source>
        <dbReference type="EMBL" id="MBR0561450.1"/>
    </source>
</evidence>
<dbReference type="GO" id="GO:0017108">
    <property type="term" value="F:5'-flap endonuclease activity"/>
    <property type="evidence" value="ECO:0007669"/>
    <property type="project" value="InterPro"/>
</dbReference>
<dbReference type="SUPFAM" id="SSF47807">
    <property type="entry name" value="5' to 3' exonuclease, C-terminal subdomain"/>
    <property type="match status" value="1"/>
</dbReference>
<keyword evidence="2" id="KW-0269">Exonuclease</keyword>
<dbReference type="PANTHER" id="PTHR42646:SF2">
    <property type="entry name" value="5'-3' EXONUCLEASE FAMILY PROTEIN"/>
    <property type="match status" value="1"/>
</dbReference>
<gene>
    <name evidence="3" type="ORF">KB893_011150</name>
    <name evidence="2" type="ORF">KB893_02775</name>
</gene>
<proteinExistence type="predicted"/>
<evidence type="ECO:0000313" key="4">
    <source>
        <dbReference type="Proteomes" id="UP000675747"/>
    </source>
</evidence>
<evidence type="ECO:0000313" key="3">
    <source>
        <dbReference type="EMBL" id="MBS7457685.1"/>
    </source>
</evidence>
<protein>
    <submittedName>
        <fullName evidence="2">Phage exonuclease</fullName>
    </submittedName>
</protein>
<dbReference type="Proteomes" id="UP000675747">
    <property type="component" value="Unassembled WGS sequence"/>
</dbReference>
<feature type="domain" description="5'-3' exonuclease alpha-helical arch N-terminal" evidence="1">
    <location>
        <begin position="30"/>
        <end position="131"/>
    </location>
</feature>
<dbReference type="Gene3D" id="1.10.150.20">
    <property type="entry name" value="5' to 3' exonuclease, C-terminal subdomain"/>
    <property type="match status" value="1"/>
</dbReference>
<dbReference type="Pfam" id="PF02739">
    <property type="entry name" value="5_3_exonuc_N"/>
    <property type="match status" value="1"/>
</dbReference>
<dbReference type="EMBL" id="JAGQFT020000006">
    <property type="protein sequence ID" value="MBS7457685.1"/>
    <property type="molecule type" value="Genomic_DNA"/>
</dbReference>
<dbReference type="GO" id="GO:0003677">
    <property type="term" value="F:DNA binding"/>
    <property type="evidence" value="ECO:0007669"/>
    <property type="project" value="InterPro"/>
</dbReference>
<dbReference type="InterPro" id="IPR038969">
    <property type="entry name" value="FEN"/>
</dbReference>
<reference evidence="3 4" key="1">
    <citation type="journal article" date="2021" name="Microbiol. Resour. Announc.">
        <title>Draft Genome Sequence of Coralloluteibacterium stylophorae LMG 29479T.</title>
        <authorList>
            <person name="Karlyshev A.V."/>
            <person name="Kudryashova E.B."/>
            <person name="Ariskina E.V."/>
            <person name="Conroy A.P."/>
            <person name="Abidueva E.Y."/>
        </authorList>
    </citation>
    <scope>NUCLEOTIDE SEQUENCE [LARGE SCALE GENOMIC DNA]</scope>
    <source>
        <strain evidence="3 4">LMG 29479</strain>
    </source>
</reference>
<dbReference type="SUPFAM" id="SSF88723">
    <property type="entry name" value="PIN domain-like"/>
    <property type="match status" value="1"/>
</dbReference>
<dbReference type="InterPro" id="IPR020046">
    <property type="entry name" value="5-3_exonucl_a-hlix_arch_N"/>
</dbReference>
<dbReference type="InterPro" id="IPR029060">
    <property type="entry name" value="PIN-like_dom_sf"/>
</dbReference>